<keyword evidence="1" id="KW-1133">Transmembrane helix</keyword>
<evidence type="ECO:0000256" key="1">
    <source>
        <dbReference type="SAM" id="Phobius"/>
    </source>
</evidence>
<sequence>MKNFKTNPVLWTIHLILYLVFYAILIWTMTLKGFLHTSGITLLVFPLIIFSPLVALTAYTHGKLVLARLMTSTLILGSLFYSTMINLPLVYFDEQRSVTVPLPDWTNWLFSCVGFALLFIQIYLIFTLPQTKKDNPL</sequence>
<protein>
    <submittedName>
        <fullName evidence="2">Uncharacterized protein</fullName>
    </submittedName>
</protein>
<organism evidence="2 3">
    <name type="scientific">Vagococcus fessus</name>
    <dbReference type="NCBI Taxonomy" id="120370"/>
    <lineage>
        <taxon>Bacteria</taxon>
        <taxon>Bacillati</taxon>
        <taxon>Bacillota</taxon>
        <taxon>Bacilli</taxon>
        <taxon>Lactobacillales</taxon>
        <taxon>Enterococcaceae</taxon>
        <taxon>Vagococcus</taxon>
    </lineage>
</organism>
<feature type="transmembrane region" description="Helical" evidence="1">
    <location>
        <begin position="9"/>
        <end position="28"/>
    </location>
</feature>
<gene>
    <name evidence="2" type="ORF">CBF31_07195</name>
</gene>
<proteinExistence type="predicted"/>
<dbReference type="Proteomes" id="UP000287101">
    <property type="component" value="Unassembled WGS sequence"/>
</dbReference>
<keyword evidence="1" id="KW-0472">Membrane</keyword>
<dbReference type="RefSeq" id="WP_126831699.1">
    <property type="nucleotide sequence ID" value="NZ_CBCRYB010000001.1"/>
</dbReference>
<reference evidence="2 3" key="1">
    <citation type="submission" date="2017-05" db="EMBL/GenBank/DDBJ databases">
        <title>Vagococcus spp. assemblies.</title>
        <authorList>
            <person name="Gulvik C.A."/>
        </authorList>
    </citation>
    <scope>NUCLEOTIDE SEQUENCE [LARGE SCALE GENOMIC DNA]</scope>
    <source>
        <strain evidence="2 3">CCUG 41755</strain>
    </source>
</reference>
<evidence type="ECO:0000313" key="2">
    <source>
        <dbReference type="EMBL" id="RSU03489.1"/>
    </source>
</evidence>
<dbReference type="AlphaFoldDB" id="A0A430A8U9"/>
<evidence type="ECO:0000313" key="3">
    <source>
        <dbReference type="Proteomes" id="UP000287101"/>
    </source>
</evidence>
<accession>A0A430A8U9</accession>
<feature type="transmembrane region" description="Helical" evidence="1">
    <location>
        <begin position="105"/>
        <end position="126"/>
    </location>
</feature>
<feature type="transmembrane region" description="Helical" evidence="1">
    <location>
        <begin position="65"/>
        <end position="85"/>
    </location>
</feature>
<comment type="caution">
    <text evidence="2">The sequence shown here is derived from an EMBL/GenBank/DDBJ whole genome shotgun (WGS) entry which is preliminary data.</text>
</comment>
<name>A0A430A8U9_9ENTE</name>
<dbReference type="EMBL" id="NGJY01000002">
    <property type="protein sequence ID" value="RSU03489.1"/>
    <property type="molecule type" value="Genomic_DNA"/>
</dbReference>
<keyword evidence="3" id="KW-1185">Reference proteome</keyword>
<feature type="transmembrane region" description="Helical" evidence="1">
    <location>
        <begin position="34"/>
        <end position="58"/>
    </location>
</feature>
<keyword evidence="1" id="KW-0812">Transmembrane</keyword>